<feature type="transmembrane region" description="Helical" evidence="2">
    <location>
        <begin position="9"/>
        <end position="29"/>
    </location>
</feature>
<keyword evidence="2" id="KW-1133">Transmembrane helix</keyword>
<dbReference type="RefSeq" id="WP_091660246.1">
    <property type="nucleotide sequence ID" value="NZ_FONT01000003.1"/>
</dbReference>
<name>A0A1I2CQW3_9BACI</name>
<sequence length="220" mass="25412">MRIEIERRHWIVFGVGIILLLAIFLFMYITEVRPVTQEQERLQTSIESLEEQLAAREREESVSAGDRISDRYSLFQRLPSEPRQDEFLLQVDRAEEMSGSQVLSAVHLADGPETGVQTAEETEPDVTVEGEETAEENPETTMTAVPEEVESMTYQFIVESPSYENAERFMEVIDDTTRLLHIHSLQFSGQEEWIWREEEPQPLTFNVVISAYFYSGDVEE</sequence>
<dbReference type="Gene3D" id="3.30.70.60">
    <property type="match status" value="1"/>
</dbReference>
<organism evidence="3 4">
    <name type="scientific">Alteribacillus iranensis</name>
    <dbReference type="NCBI Taxonomy" id="930128"/>
    <lineage>
        <taxon>Bacteria</taxon>
        <taxon>Bacillati</taxon>
        <taxon>Bacillota</taxon>
        <taxon>Bacilli</taxon>
        <taxon>Bacillales</taxon>
        <taxon>Bacillaceae</taxon>
        <taxon>Alteribacillus</taxon>
    </lineage>
</organism>
<dbReference type="Proteomes" id="UP000199516">
    <property type="component" value="Unassembled WGS sequence"/>
</dbReference>
<keyword evidence="4" id="KW-1185">Reference proteome</keyword>
<keyword evidence="2" id="KW-0812">Transmembrane</keyword>
<dbReference type="OrthoDB" id="2427034at2"/>
<dbReference type="AlphaFoldDB" id="A0A1I2CQW3"/>
<keyword evidence="2" id="KW-0472">Membrane</keyword>
<dbReference type="InterPro" id="IPR014717">
    <property type="entry name" value="Transl_elong_EF1B/ribsomal_bS6"/>
</dbReference>
<evidence type="ECO:0000313" key="3">
    <source>
        <dbReference type="EMBL" id="SFE70624.1"/>
    </source>
</evidence>
<dbReference type="STRING" id="930128.SAMN05192532_103146"/>
<evidence type="ECO:0000256" key="1">
    <source>
        <dbReference type="SAM" id="MobiDB-lite"/>
    </source>
</evidence>
<evidence type="ECO:0008006" key="5">
    <source>
        <dbReference type="Google" id="ProtNLM"/>
    </source>
</evidence>
<feature type="region of interest" description="Disordered" evidence="1">
    <location>
        <begin position="111"/>
        <end position="142"/>
    </location>
</feature>
<evidence type="ECO:0000256" key="2">
    <source>
        <dbReference type="SAM" id="Phobius"/>
    </source>
</evidence>
<gene>
    <name evidence="3" type="ORF">SAMN05192532_103146</name>
</gene>
<proteinExistence type="predicted"/>
<protein>
    <recommendedName>
        <fullName evidence="5">Type IV pilus assembly protein PilO</fullName>
    </recommendedName>
</protein>
<feature type="compositionally biased region" description="Acidic residues" evidence="1">
    <location>
        <begin position="120"/>
        <end position="138"/>
    </location>
</feature>
<accession>A0A1I2CQW3</accession>
<reference evidence="3 4" key="1">
    <citation type="submission" date="2016-10" db="EMBL/GenBank/DDBJ databases">
        <authorList>
            <person name="de Groot N.N."/>
        </authorList>
    </citation>
    <scope>NUCLEOTIDE SEQUENCE [LARGE SCALE GENOMIC DNA]</scope>
    <source>
        <strain evidence="3 4">DSM 23995</strain>
    </source>
</reference>
<evidence type="ECO:0000313" key="4">
    <source>
        <dbReference type="Proteomes" id="UP000199516"/>
    </source>
</evidence>
<dbReference type="EMBL" id="FONT01000003">
    <property type="protein sequence ID" value="SFE70624.1"/>
    <property type="molecule type" value="Genomic_DNA"/>
</dbReference>